<dbReference type="EMBL" id="QVEV01000035">
    <property type="protein sequence ID" value="RGC12183.1"/>
    <property type="molecule type" value="Genomic_DNA"/>
</dbReference>
<accession>A0A3E2VND5</accession>
<gene>
    <name evidence="2" type="ORF">DXA38_17770</name>
</gene>
<evidence type="ECO:0000256" key="1">
    <source>
        <dbReference type="SAM" id="SignalP"/>
    </source>
</evidence>
<evidence type="ECO:0000313" key="3">
    <source>
        <dbReference type="Proteomes" id="UP000260025"/>
    </source>
</evidence>
<dbReference type="OrthoDB" id="9931505at2"/>
<organism evidence="2 3">
    <name type="scientific">Clostridium innocuum</name>
    <dbReference type="NCBI Taxonomy" id="1522"/>
    <lineage>
        <taxon>Bacteria</taxon>
        <taxon>Bacillati</taxon>
        <taxon>Bacillota</taxon>
        <taxon>Clostridia</taxon>
        <taxon>Eubacteriales</taxon>
        <taxon>Clostridiaceae</taxon>
        <taxon>Clostridium</taxon>
    </lineage>
</organism>
<name>A0A3E2VND5_CLOIN</name>
<evidence type="ECO:0000313" key="2">
    <source>
        <dbReference type="EMBL" id="RGC12183.1"/>
    </source>
</evidence>
<feature type="chain" id="PRO_5038339386" evidence="1">
    <location>
        <begin position="30"/>
        <end position="133"/>
    </location>
</feature>
<dbReference type="Proteomes" id="UP000260025">
    <property type="component" value="Unassembled WGS sequence"/>
</dbReference>
<comment type="caution">
    <text evidence="2">The sequence shown here is derived from an EMBL/GenBank/DDBJ whole genome shotgun (WGS) entry which is preliminary data.</text>
</comment>
<protein>
    <submittedName>
        <fullName evidence="2">Uncharacterized protein</fullName>
    </submittedName>
</protein>
<proteinExistence type="predicted"/>
<feature type="signal peptide" evidence="1">
    <location>
        <begin position="1"/>
        <end position="29"/>
    </location>
</feature>
<keyword evidence="1" id="KW-0732">Signal</keyword>
<reference evidence="2 3" key="1">
    <citation type="submission" date="2018-08" db="EMBL/GenBank/DDBJ databases">
        <title>A genome reference for cultivated species of the human gut microbiota.</title>
        <authorList>
            <person name="Zou Y."/>
            <person name="Xue W."/>
            <person name="Luo G."/>
        </authorList>
    </citation>
    <scope>NUCLEOTIDE SEQUENCE [LARGE SCALE GENOMIC DNA]</scope>
    <source>
        <strain evidence="2 3">OF01-2LB</strain>
    </source>
</reference>
<dbReference type="AlphaFoldDB" id="A0A3E2VND5"/>
<sequence>MRNPFFHLTKFFACAVILLLTCCVYMHQAQGLCSTLTIVLEPQGRYKHCLMQIDVRGSGTLFDGKTHHRNSSERYVLYQGRRKAFRLYTEHTQSSLQIRLNDRDITDTVQNGTIVIKDAHRQQHLVLYFQETK</sequence>